<feature type="domain" description="SUF system FeS cluster assembly SufBD core" evidence="2">
    <location>
        <begin position="175"/>
        <end position="400"/>
    </location>
</feature>
<dbReference type="PANTHER" id="PTHR43575">
    <property type="entry name" value="PROTEIN ABCI7, CHLOROPLASTIC"/>
    <property type="match status" value="1"/>
</dbReference>
<dbReference type="Proteomes" id="UP000550787">
    <property type="component" value="Unassembled WGS sequence"/>
</dbReference>
<name>A0A7W4NG74_GLUDI</name>
<evidence type="ECO:0000313" key="5">
    <source>
        <dbReference type="Proteomes" id="UP000550787"/>
    </source>
</evidence>
<dbReference type="InterPro" id="IPR045595">
    <property type="entry name" value="SufBD_N"/>
</dbReference>
<comment type="caution">
    <text evidence="4">The sequence shown here is derived from an EMBL/GenBank/DDBJ whole genome shotgun (WGS) entry which is preliminary data.</text>
</comment>
<comment type="similarity">
    <text evidence="1">Belongs to the iron-sulfur cluster assembly SufBD family.</text>
</comment>
<dbReference type="Pfam" id="PF19295">
    <property type="entry name" value="SufBD_N"/>
    <property type="match status" value="1"/>
</dbReference>
<dbReference type="InterPro" id="IPR055346">
    <property type="entry name" value="Fe-S_cluster_assembly_SufBD"/>
</dbReference>
<dbReference type="PANTHER" id="PTHR43575:SF1">
    <property type="entry name" value="PROTEIN ABCI7, CHLOROPLASTIC"/>
    <property type="match status" value="1"/>
</dbReference>
<protein>
    <submittedName>
        <fullName evidence="4">Fe-S cluster assembly protein SufD</fullName>
    </submittedName>
</protein>
<dbReference type="AlphaFoldDB" id="A0A7W4NG74"/>
<sequence length="430" mass="45518">MNAVAENAVARGGRTAGATAASFLARYDGQAGANPSRDRAAVLLRASGLPRTGVEAWKYTSLRALADIPFAAAPARPDMAAVHAIVAEAEREFALDADLPRAVVVDGRFDAALSRLPDGVTVTRLTARDELPPYDDVATALNTLLADDGLVLHVGPGVDAGRMLLLSVTVADSAPLSVHPRHRIVLDQGARLSVLDLAVGRGAYLHNPVFDITVADNAALIHAKLQAEDPAAQHLAVIHAEVGAGASYDSFTLTLGASLARHEVHARLAAEGGIVHVNGAQLLDGRQVADLTSVITHAAPACNSRQTVKNVLSGHARGVFQGKILVERIAQKTDGYQMNQALLLSDTAEIDAKPELEIYADDVRCSHGATVGALDPDQLFYLRSRGVAEHEARAILVKAFLHDAVELIGDESLRAVLDRAVESWWNRKDA</sequence>
<evidence type="ECO:0000259" key="2">
    <source>
        <dbReference type="Pfam" id="PF01458"/>
    </source>
</evidence>
<dbReference type="RefSeq" id="WP_183116071.1">
    <property type="nucleotide sequence ID" value="NZ_JABEQG010000025.1"/>
</dbReference>
<dbReference type="GO" id="GO:0016226">
    <property type="term" value="P:iron-sulfur cluster assembly"/>
    <property type="evidence" value="ECO:0007669"/>
    <property type="project" value="InterPro"/>
</dbReference>
<evidence type="ECO:0000259" key="3">
    <source>
        <dbReference type="Pfam" id="PF19295"/>
    </source>
</evidence>
<dbReference type="InterPro" id="IPR037284">
    <property type="entry name" value="SUF_FeS_clus_asmbl_SufBD_sf"/>
</dbReference>
<proteinExistence type="inferred from homology"/>
<evidence type="ECO:0000256" key="1">
    <source>
        <dbReference type="ARBA" id="ARBA00043967"/>
    </source>
</evidence>
<organism evidence="4 5">
    <name type="scientific">Gluconacetobacter diazotrophicus</name>
    <name type="common">Acetobacter diazotrophicus</name>
    <dbReference type="NCBI Taxonomy" id="33996"/>
    <lineage>
        <taxon>Bacteria</taxon>
        <taxon>Pseudomonadati</taxon>
        <taxon>Pseudomonadota</taxon>
        <taxon>Alphaproteobacteria</taxon>
        <taxon>Acetobacterales</taxon>
        <taxon>Acetobacteraceae</taxon>
        <taxon>Gluconacetobacter</taxon>
    </lineage>
</organism>
<gene>
    <name evidence="4" type="primary">sufD</name>
    <name evidence="4" type="ORF">HLH33_12820</name>
</gene>
<dbReference type="NCBIfam" id="TIGR01981">
    <property type="entry name" value="sufD"/>
    <property type="match status" value="1"/>
</dbReference>
<dbReference type="SUPFAM" id="SSF101960">
    <property type="entry name" value="Stabilizer of iron transporter SufD"/>
    <property type="match status" value="1"/>
</dbReference>
<evidence type="ECO:0000313" key="4">
    <source>
        <dbReference type="EMBL" id="MBB2157181.1"/>
    </source>
</evidence>
<reference evidence="4 5" key="1">
    <citation type="submission" date="2020-04" db="EMBL/GenBank/DDBJ databases">
        <title>Description of novel Gluconacetobacter.</title>
        <authorList>
            <person name="Sombolestani A."/>
        </authorList>
    </citation>
    <scope>NUCLEOTIDE SEQUENCE [LARGE SCALE GENOMIC DNA]</scope>
    <source>
        <strain evidence="4 5">LMG 7603</strain>
    </source>
</reference>
<dbReference type="Pfam" id="PF01458">
    <property type="entry name" value="SUFBD_core"/>
    <property type="match status" value="1"/>
</dbReference>
<dbReference type="InterPro" id="IPR011542">
    <property type="entry name" value="SUF_FeS_clus_asmbl_SufD"/>
</dbReference>
<dbReference type="EMBL" id="JABEQG010000025">
    <property type="protein sequence ID" value="MBB2157181.1"/>
    <property type="molecule type" value="Genomic_DNA"/>
</dbReference>
<dbReference type="InterPro" id="IPR000825">
    <property type="entry name" value="SUF_FeS_clus_asmbl_SufBD_core"/>
</dbReference>
<feature type="domain" description="SUF system FeS cluster assembly SufBD N-terminal" evidence="3">
    <location>
        <begin position="34"/>
        <end position="161"/>
    </location>
</feature>
<accession>A0A7W4NG74</accession>